<evidence type="ECO:0000256" key="1">
    <source>
        <dbReference type="ARBA" id="ARBA00022741"/>
    </source>
</evidence>
<proteinExistence type="predicted"/>
<accession>A0A2N6Q8D2</accession>
<feature type="transmembrane region" description="Helical" evidence="4">
    <location>
        <begin position="241"/>
        <end position="262"/>
    </location>
</feature>
<dbReference type="SMART" id="SM00534">
    <property type="entry name" value="MUTSac"/>
    <property type="match status" value="1"/>
</dbReference>
<dbReference type="SUPFAM" id="SSF52540">
    <property type="entry name" value="P-loop containing nucleoside triphosphate hydrolases"/>
    <property type="match status" value="1"/>
</dbReference>
<reference evidence="6 7" key="1">
    <citation type="submission" date="2017-09" db="EMBL/GenBank/DDBJ databases">
        <title>Bacterial strain isolated from the female urinary microbiota.</title>
        <authorList>
            <person name="Thomas-White K."/>
            <person name="Kumar N."/>
            <person name="Forster S."/>
            <person name="Putonti C."/>
            <person name="Lawley T."/>
            <person name="Wolfe A.J."/>
        </authorList>
    </citation>
    <scope>NUCLEOTIDE SEQUENCE [LARGE SCALE GENOMIC DNA]</scope>
    <source>
        <strain evidence="6 7">UMB0818</strain>
    </source>
</reference>
<gene>
    <name evidence="6" type="ORF">CJ232_00400</name>
</gene>
<dbReference type="GO" id="GO:0005829">
    <property type="term" value="C:cytosol"/>
    <property type="evidence" value="ECO:0007669"/>
    <property type="project" value="TreeGrafter"/>
</dbReference>
<keyword evidence="3" id="KW-0238">DNA-binding</keyword>
<keyword evidence="4" id="KW-0472">Membrane</keyword>
<feature type="transmembrane region" description="Helical" evidence="4">
    <location>
        <begin position="29"/>
        <end position="50"/>
    </location>
</feature>
<dbReference type="Pfam" id="PF00488">
    <property type="entry name" value="MutS_V"/>
    <property type="match status" value="1"/>
</dbReference>
<dbReference type="PANTHER" id="PTHR11361">
    <property type="entry name" value="DNA MISMATCH REPAIR PROTEIN MUTS FAMILY MEMBER"/>
    <property type="match status" value="1"/>
</dbReference>
<dbReference type="InterPro" id="IPR045076">
    <property type="entry name" value="MutS"/>
</dbReference>
<keyword evidence="2" id="KW-0067">ATP-binding</keyword>
<dbReference type="SUPFAM" id="SSF48334">
    <property type="entry name" value="DNA repair protein MutS, domain III"/>
    <property type="match status" value="1"/>
</dbReference>
<evidence type="ECO:0000256" key="4">
    <source>
        <dbReference type="SAM" id="Phobius"/>
    </source>
</evidence>
<dbReference type="GO" id="GO:0030983">
    <property type="term" value="F:mismatched DNA binding"/>
    <property type="evidence" value="ECO:0007669"/>
    <property type="project" value="InterPro"/>
</dbReference>
<dbReference type="GO" id="GO:0140664">
    <property type="term" value="F:ATP-dependent DNA damage sensor activity"/>
    <property type="evidence" value="ECO:0007669"/>
    <property type="project" value="InterPro"/>
</dbReference>
<keyword evidence="4" id="KW-0812">Transmembrane</keyword>
<dbReference type="GO" id="GO:0006298">
    <property type="term" value="P:mismatch repair"/>
    <property type="evidence" value="ECO:0007669"/>
    <property type="project" value="InterPro"/>
</dbReference>
<evidence type="ECO:0000313" key="6">
    <source>
        <dbReference type="EMBL" id="PMC11248.1"/>
    </source>
</evidence>
<sequence>MMNNLKSYYLEKEQQLAAAIRQLKRKNKWFVAGEIFTFVVFLGFLVGYTMVDWGNVLLILSFVSLGVYALVRYYDVKNERTIHHQEALRKVYTQELQYLSGDFSCFDDGERYVDAHHPFTFDLDVFGKDSLFQRINRTVTTGGSDWLAAQLSSVDNRSARADAVDELASMEPWRATFMALGADGRIDSALIRQALQEIKSLQIPTFAAKRWTFVLAWLLIVGLFTAVVASVAGLVSAQLPLWWGILHFFGVFFVCSGACRVISKVVDKLHAQLQVYVKLIRQVSETTTFTTSQNSAIVDVLQGARQSFDQLNDILNGLDRRGNILGLFLMDALFLSDYFLVRRFLRWQRQYLGQVPVWIDAISEIDGLVSMATFRYNEPQAGRAEVVASEEMVYEAVGLYHPFLGAKAVRNDFTLQHRHYYIITGANMAGKSTFLRALGISYILAMNGMPVFATSLRVSAYSLFSSMRTTDDLAHGISYFNAELLRLKQLLTACQHNPQTLIILDEILKGTNSADKLNGSRLFLQAVSALPVTGVIATHDLELSKMEGERFHNYCFEIALGAKVSYSYKVTPGVAHNQNATFLLKEILETIIDE</sequence>
<dbReference type="InterPro" id="IPR036187">
    <property type="entry name" value="DNA_mismatch_repair_MutS_sf"/>
</dbReference>
<feature type="transmembrane region" description="Helical" evidence="4">
    <location>
        <begin position="56"/>
        <end position="74"/>
    </location>
</feature>
<keyword evidence="1" id="KW-0547">Nucleotide-binding</keyword>
<comment type="caution">
    <text evidence="6">The sequence shown here is derived from an EMBL/GenBank/DDBJ whole genome shotgun (WGS) entry which is preliminary data.</text>
</comment>
<dbReference type="Proteomes" id="UP000235661">
    <property type="component" value="Unassembled WGS sequence"/>
</dbReference>
<dbReference type="EMBL" id="PNGI01000001">
    <property type="protein sequence ID" value="PMC11248.1"/>
    <property type="molecule type" value="Genomic_DNA"/>
</dbReference>
<protein>
    <submittedName>
        <fullName evidence="6">DNA mismatch repair protein MutS</fullName>
    </submittedName>
</protein>
<name>A0A2N6Q8D2_9BACT</name>
<evidence type="ECO:0000259" key="5">
    <source>
        <dbReference type="SMART" id="SM00534"/>
    </source>
</evidence>
<dbReference type="PANTHER" id="PTHR11361:SF99">
    <property type="entry name" value="DNA MISMATCH REPAIR PROTEIN"/>
    <property type="match status" value="1"/>
</dbReference>
<feature type="domain" description="DNA mismatch repair proteins mutS family" evidence="5">
    <location>
        <begin position="418"/>
        <end position="589"/>
    </location>
</feature>
<dbReference type="GO" id="GO:0005524">
    <property type="term" value="F:ATP binding"/>
    <property type="evidence" value="ECO:0007669"/>
    <property type="project" value="UniProtKB-KW"/>
</dbReference>
<dbReference type="InterPro" id="IPR027417">
    <property type="entry name" value="P-loop_NTPase"/>
</dbReference>
<organism evidence="6 7">
    <name type="scientific">Hoylesella timonensis</name>
    <dbReference type="NCBI Taxonomy" id="386414"/>
    <lineage>
        <taxon>Bacteria</taxon>
        <taxon>Pseudomonadati</taxon>
        <taxon>Bacteroidota</taxon>
        <taxon>Bacteroidia</taxon>
        <taxon>Bacteroidales</taxon>
        <taxon>Prevotellaceae</taxon>
        <taxon>Hoylesella</taxon>
    </lineage>
</organism>
<dbReference type="AlphaFoldDB" id="A0A2N6Q8D2"/>
<feature type="transmembrane region" description="Helical" evidence="4">
    <location>
        <begin position="211"/>
        <end position="235"/>
    </location>
</feature>
<evidence type="ECO:0000313" key="7">
    <source>
        <dbReference type="Proteomes" id="UP000235661"/>
    </source>
</evidence>
<dbReference type="STRING" id="1122992.GCA_000455445_00581"/>
<evidence type="ECO:0000256" key="3">
    <source>
        <dbReference type="ARBA" id="ARBA00023125"/>
    </source>
</evidence>
<keyword evidence="4" id="KW-1133">Transmembrane helix</keyword>
<evidence type="ECO:0000256" key="2">
    <source>
        <dbReference type="ARBA" id="ARBA00022840"/>
    </source>
</evidence>
<dbReference type="Gene3D" id="3.40.50.300">
    <property type="entry name" value="P-loop containing nucleotide triphosphate hydrolases"/>
    <property type="match status" value="1"/>
</dbReference>
<dbReference type="InterPro" id="IPR000432">
    <property type="entry name" value="DNA_mismatch_repair_MutS_C"/>
</dbReference>